<accession>B0TWA6</accession>
<name>B0TWA6_FRAP2</name>
<dbReference type="EMBL" id="CP000937">
    <property type="protein sequence ID" value="ABZ87014.1"/>
    <property type="molecule type" value="Genomic_DNA"/>
</dbReference>
<dbReference type="HOGENOM" id="CLU_1233542_0_0_6"/>
<dbReference type="eggNOG" id="ENOG5032DDY">
    <property type="taxonomic scope" value="Bacteria"/>
</dbReference>
<sequence>MPIKNADINFELKKLNSIHIEPHRDIVRTTKTIKDNKTIANLTFKTSSHKTKEVAEFFNQYAPKDNNTFLDSPEELNFVAVGNLTVGKETFKNIVFAQGSSLGINNWWFGGENCKHITPDSANEESKGLERSVYCESESGNNYIFSRGATKIDKFTYGLGAWIAAWAIPLTIASALDGIPADTIAGTALSAYAINLMNSSLGESKDKDTVSMLVVENNSKNIVK</sequence>
<dbReference type="KEGG" id="fph:Fphi_0792"/>
<organism evidence="1">
    <name type="scientific">Francisella philomiragia subsp. philomiragia (strain ATCC 25017 / CCUG 19701 / FSC 153 / O#319-036)</name>
    <dbReference type="NCBI Taxonomy" id="484022"/>
    <lineage>
        <taxon>Bacteria</taxon>
        <taxon>Pseudomonadati</taxon>
        <taxon>Pseudomonadota</taxon>
        <taxon>Gammaproteobacteria</taxon>
        <taxon>Thiotrichales</taxon>
        <taxon>Francisellaceae</taxon>
        <taxon>Francisella</taxon>
    </lineage>
</organism>
<proteinExistence type="predicted"/>
<dbReference type="AlphaFoldDB" id="B0TWA6"/>
<gene>
    <name evidence="1" type="ordered locus">Fphi_0792</name>
</gene>
<evidence type="ECO:0000313" key="1">
    <source>
        <dbReference type="EMBL" id="ABZ87014.1"/>
    </source>
</evidence>
<protein>
    <submittedName>
        <fullName evidence="1">Uncharacterized protein</fullName>
    </submittedName>
</protein>
<reference evidence="1" key="1">
    <citation type="submission" date="2009-01" db="EMBL/GenBank/DDBJ databases">
        <title>Complete sequence of chromosome of Francisella philomiragia subsp. philomiragia ATCC 25017.</title>
        <authorList>
            <consortium name="US DOE Joint Genome Institute"/>
            <person name="Copeland A."/>
            <person name="Lucas S."/>
            <person name="Lapidus A."/>
            <person name="Barry K."/>
            <person name="Detter J.C."/>
            <person name="Glavina del Rio T."/>
            <person name="Hammon N."/>
            <person name="Israni S."/>
            <person name="Dalin E."/>
            <person name="Tice H."/>
            <person name="Pitluck S."/>
            <person name="Chain P."/>
            <person name="Malfatti S."/>
            <person name="Shin M."/>
            <person name="Vergez L."/>
            <person name="Schmutz J."/>
            <person name="Larimer F."/>
            <person name="Land M."/>
            <person name="Hauser L."/>
            <person name="Richardson P."/>
        </authorList>
    </citation>
    <scope>NUCLEOTIDE SEQUENCE</scope>
    <source>
        <strain evidence="1">ATCC 25017</strain>
    </source>
</reference>